<dbReference type="GO" id="GO:0003677">
    <property type="term" value="F:DNA binding"/>
    <property type="evidence" value="ECO:0007669"/>
    <property type="project" value="UniProtKB-KW"/>
</dbReference>
<keyword evidence="1" id="KW-0805">Transcription regulation</keyword>
<dbReference type="AlphaFoldDB" id="A0A133Q3N3"/>
<protein>
    <submittedName>
        <fullName evidence="7">GntR family transcriptional regulator</fullName>
    </submittedName>
    <submittedName>
        <fullName evidence="5">UbiC transcription regulator-associated domain protein</fullName>
    </submittedName>
</protein>
<dbReference type="InterPro" id="IPR000524">
    <property type="entry name" value="Tscrpt_reg_HTH_GntR"/>
</dbReference>
<dbReference type="Proteomes" id="UP000293637">
    <property type="component" value="Unassembled WGS sequence"/>
</dbReference>
<dbReference type="SMART" id="SM00866">
    <property type="entry name" value="UTRA"/>
    <property type="match status" value="1"/>
</dbReference>
<evidence type="ECO:0000313" key="7">
    <source>
        <dbReference type="EMBL" id="TBW72053.1"/>
    </source>
</evidence>
<evidence type="ECO:0000313" key="8">
    <source>
        <dbReference type="Proteomes" id="UP000070063"/>
    </source>
</evidence>
<dbReference type="SUPFAM" id="SSF64288">
    <property type="entry name" value="Chorismate lyase-like"/>
    <property type="match status" value="1"/>
</dbReference>
<evidence type="ECO:0000256" key="1">
    <source>
        <dbReference type="ARBA" id="ARBA00023015"/>
    </source>
</evidence>
<evidence type="ECO:0000256" key="3">
    <source>
        <dbReference type="ARBA" id="ARBA00023163"/>
    </source>
</evidence>
<organism evidence="7 9">
    <name type="scientific">Staphylococcus lugdunensis</name>
    <dbReference type="NCBI Taxonomy" id="28035"/>
    <lineage>
        <taxon>Bacteria</taxon>
        <taxon>Bacillati</taxon>
        <taxon>Bacillota</taxon>
        <taxon>Bacilli</taxon>
        <taxon>Bacillales</taxon>
        <taxon>Staphylococcaceae</taxon>
        <taxon>Staphylococcus</taxon>
    </lineage>
</organism>
<dbReference type="OMA" id="IRMRGDR"/>
<reference evidence="5 8" key="1">
    <citation type="submission" date="2016-01" db="EMBL/GenBank/DDBJ databases">
        <authorList>
            <person name="Mitreva M."/>
            <person name="Pepin K.H."/>
            <person name="Mihindukulasuriya K.A."/>
            <person name="Fulton R."/>
            <person name="Fronick C."/>
            <person name="O'Laughlin M."/>
            <person name="Miner T."/>
            <person name="Herter B."/>
            <person name="Rosa B.A."/>
            <person name="Cordes M."/>
            <person name="Tomlinson C."/>
            <person name="Wollam A."/>
            <person name="Palsikar V.B."/>
            <person name="Mardis E.R."/>
            <person name="Wilson R.K."/>
        </authorList>
    </citation>
    <scope>NUCLEOTIDE SEQUENCE [LARGE SCALE GENOMIC DNA]</scope>
    <source>
        <strain evidence="5 8">MJR7738</strain>
    </source>
</reference>
<dbReference type="RefSeq" id="WP_002459267.1">
    <property type="nucleotide sequence ID" value="NZ_AP021848.1"/>
</dbReference>
<evidence type="ECO:0000313" key="10">
    <source>
        <dbReference type="Proteomes" id="UP000325462"/>
    </source>
</evidence>
<dbReference type="STRING" id="28035.B6N84_07840"/>
<keyword evidence="2" id="KW-0238">DNA-binding</keyword>
<dbReference type="GO" id="GO:0045892">
    <property type="term" value="P:negative regulation of DNA-templated transcription"/>
    <property type="evidence" value="ECO:0007669"/>
    <property type="project" value="TreeGrafter"/>
</dbReference>
<dbReference type="InterPro" id="IPR011663">
    <property type="entry name" value="UTRA"/>
</dbReference>
<dbReference type="InterPro" id="IPR036388">
    <property type="entry name" value="WH-like_DNA-bd_sf"/>
</dbReference>
<dbReference type="EMBL" id="LRQI01000074">
    <property type="protein sequence ID" value="KXA37476.1"/>
    <property type="molecule type" value="Genomic_DNA"/>
</dbReference>
<reference evidence="7 9" key="2">
    <citation type="journal article" date="2019" name="Sci. Transl. Med.">
        <title>Quorum sensing between bacterial species on the skin protects against epidermal injury in atopic dermatitis.</title>
        <authorList>
            <person name="Williams M.R."/>
        </authorList>
    </citation>
    <scope>NUCLEOTIDE SEQUENCE [LARGE SCALE GENOMIC DNA]</scope>
    <source>
        <strain evidence="7 9">E7</strain>
    </source>
</reference>
<dbReference type="Gene3D" id="3.40.1410.10">
    <property type="entry name" value="Chorismate lyase-like"/>
    <property type="match status" value="1"/>
</dbReference>
<gene>
    <name evidence="7" type="ORF">EQ812_07160</name>
    <name evidence="6" type="ORF">FO454_09280</name>
    <name evidence="5" type="ORF">HMPREF3225_01649</name>
</gene>
<evidence type="ECO:0000313" key="6">
    <source>
        <dbReference type="EMBL" id="QEX39068.1"/>
    </source>
</evidence>
<dbReference type="PANTHER" id="PTHR44846:SF17">
    <property type="entry name" value="GNTR-FAMILY TRANSCRIPTIONAL REGULATOR"/>
    <property type="match status" value="1"/>
</dbReference>
<dbReference type="Proteomes" id="UP000325462">
    <property type="component" value="Chromosome"/>
</dbReference>
<dbReference type="PROSITE" id="PS50949">
    <property type="entry name" value="HTH_GNTR"/>
    <property type="match status" value="1"/>
</dbReference>
<dbReference type="EMBL" id="SCHB01000004">
    <property type="protein sequence ID" value="TBW72053.1"/>
    <property type="molecule type" value="Genomic_DNA"/>
</dbReference>
<dbReference type="EMBL" id="CP041722">
    <property type="protein sequence ID" value="QEX39068.1"/>
    <property type="molecule type" value="Genomic_DNA"/>
</dbReference>
<dbReference type="InterPro" id="IPR050679">
    <property type="entry name" value="Bact_HTH_transcr_reg"/>
</dbReference>
<dbReference type="Pfam" id="PF00392">
    <property type="entry name" value="GntR"/>
    <property type="match status" value="1"/>
</dbReference>
<evidence type="ECO:0000259" key="4">
    <source>
        <dbReference type="PROSITE" id="PS50949"/>
    </source>
</evidence>
<dbReference type="GO" id="GO:0003700">
    <property type="term" value="F:DNA-binding transcription factor activity"/>
    <property type="evidence" value="ECO:0007669"/>
    <property type="project" value="InterPro"/>
</dbReference>
<evidence type="ECO:0000313" key="5">
    <source>
        <dbReference type="EMBL" id="KXA37476.1"/>
    </source>
</evidence>
<dbReference type="InterPro" id="IPR036390">
    <property type="entry name" value="WH_DNA-bd_sf"/>
</dbReference>
<dbReference type="Pfam" id="PF07702">
    <property type="entry name" value="UTRA"/>
    <property type="match status" value="1"/>
</dbReference>
<dbReference type="GeneID" id="58089905"/>
<dbReference type="InterPro" id="IPR028978">
    <property type="entry name" value="Chorismate_lyase_/UTRA_dom_sf"/>
</dbReference>
<proteinExistence type="predicted"/>
<keyword evidence="10" id="KW-1185">Reference proteome</keyword>
<dbReference type="PANTHER" id="PTHR44846">
    <property type="entry name" value="MANNOSYL-D-GLYCERATE TRANSPORT/METABOLISM SYSTEM REPRESSOR MNGR-RELATED"/>
    <property type="match status" value="1"/>
</dbReference>
<accession>A0A133Q3N3</accession>
<dbReference type="Gene3D" id="1.10.10.10">
    <property type="entry name" value="Winged helix-like DNA-binding domain superfamily/Winged helix DNA-binding domain"/>
    <property type="match status" value="1"/>
</dbReference>
<dbReference type="SUPFAM" id="SSF46785">
    <property type="entry name" value="Winged helix' DNA-binding domain"/>
    <property type="match status" value="1"/>
</dbReference>
<evidence type="ECO:0000256" key="2">
    <source>
        <dbReference type="ARBA" id="ARBA00023125"/>
    </source>
</evidence>
<sequence length="244" mass="27614">MAELTAIFKVKEYILNQIHSNKYLPGDKLPSNLAIARELHVKTDDVYDAIGELITEQVLTDNFEEGPSVKALHPFYYPLNKLFSISEMITCAGYQSGTEYLSLEQQPASILDAEKLGIQDQELITVIERIRTANQVPVVYCLDKIANHHLTCTEYQSRSGSMLKAIEDNTGLSIEYAETEVEAISYEPHISEVLNASPHESLMMLKVTHYDENQQPILYSLNYLKSSLVKFKITRCKGENSDTF</sequence>
<name>A0A133Q3N3_STALU</name>
<dbReference type="Proteomes" id="UP000070063">
    <property type="component" value="Unassembled WGS sequence"/>
</dbReference>
<feature type="domain" description="HTH gntR-type" evidence="4">
    <location>
        <begin position="4"/>
        <end position="72"/>
    </location>
</feature>
<evidence type="ECO:0000313" key="9">
    <source>
        <dbReference type="Proteomes" id="UP000293637"/>
    </source>
</evidence>
<keyword evidence="3" id="KW-0804">Transcription</keyword>
<reference evidence="6 10" key="3">
    <citation type="submission" date="2019-07" db="EMBL/GenBank/DDBJ databases">
        <title>Comparative genome analysis of staphylococcus lugdunensis shows clonal complex-dependent diversity of the putative virulence factor, ess/type vii locus.</title>
        <authorList>
            <person name="Lebeurre J."/>
            <person name="Dahyot S."/>
            <person name="Diene S."/>
            <person name="Paulay A."/>
            <person name="Aubourg M."/>
            <person name="Argemi X."/>
            <person name="Giard J.-C."/>
            <person name="Tournier I."/>
            <person name="Francois P."/>
            <person name="Pestel-Caron M."/>
        </authorList>
    </citation>
    <scope>NUCLEOTIDE SEQUENCE [LARGE SCALE GENOMIC DNA]</scope>
    <source>
        <strain evidence="6 10">SL13</strain>
    </source>
</reference>
<dbReference type="eggNOG" id="COG2188">
    <property type="taxonomic scope" value="Bacteria"/>
</dbReference>